<evidence type="ECO:0000256" key="2">
    <source>
        <dbReference type="SAM" id="MobiDB-lite"/>
    </source>
</evidence>
<comment type="similarity">
    <text evidence="1">Belongs to the cycloisomerase 2 family.</text>
</comment>
<name>A0A2J6QJK6_9HELO</name>
<gene>
    <name evidence="5" type="ORF">NA56DRAFT_744620</name>
</gene>
<feature type="signal peptide" evidence="3">
    <location>
        <begin position="1"/>
        <end position="19"/>
    </location>
</feature>
<protein>
    <submittedName>
        <fullName evidence="5">Carbohydrate-binding module family 50 protein</fullName>
    </submittedName>
</protein>
<dbReference type="SUPFAM" id="SSF75011">
    <property type="entry name" value="3-carboxy-cis,cis-mucoante lactonizing enzyme"/>
    <property type="match status" value="1"/>
</dbReference>
<dbReference type="STRING" id="1745343.A0A2J6QJK6"/>
<accession>A0A2J6QJK6</accession>
<dbReference type="PROSITE" id="PS51782">
    <property type="entry name" value="LYSM"/>
    <property type="match status" value="1"/>
</dbReference>
<dbReference type="CDD" id="cd00118">
    <property type="entry name" value="LysM"/>
    <property type="match status" value="1"/>
</dbReference>
<reference evidence="5 6" key="1">
    <citation type="submission" date="2016-05" db="EMBL/GenBank/DDBJ databases">
        <title>A degradative enzymes factory behind the ericoid mycorrhizal symbiosis.</title>
        <authorList>
            <consortium name="DOE Joint Genome Institute"/>
            <person name="Martino E."/>
            <person name="Morin E."/>
            <person name="Grelet G."/>
            <person name="Kuo A."/>
            <person name="Kohler A."/>
            <person name="Daghino S."/>
            <person name="Barry K."/>
            <person name="Choi C."/>
            <person name="Cichocki N."/>
            <person name="Clum A."/>
            <person name="Copeland A."/>
            <person name="Hainaut M."/>
            <person name="Haridas S."/>
            <person name="Labutti K."/>
            <person name="Lindquist E."/>
            <person name="Lipzen A."/>
            <person name="Khouja H.-R."/>
            <person name="Murat C."/>
            <person name="Ohm R."/>
            <person name="Olson A."/>
            <person name="Spatafora J."/>
            <person name="Veneault-Fourrey C."/>
            <person name="Henrissat B."/>
            <person name="Grigoriev I."/>
            <person name="Martin F."/>
            <person name="Perotto S."/>
        </authorList>
    </citation>
    <scope>NUCLEOTIDE SEQUENCE [LARGE SCALE GENOMIC DNA]</scope>
    <source>
        <strain evidence="5 6">UAMH 7357</strain>
    </source>
</reference>
<dbReference type="Proteomes" id="UP000235672">
    <property type="component" value="Unassembled WGS sequence"/>
</dbReference>
<dbReference type="Gene3D" id="2.130.10.10">
    <property type="entry name" value="YVTN repeat-like/Quinoprotein amine dehydrogenase"/>
    <property type="match status" value="2"/>
</dbReference>
<dbReference type="PANTHER" id="PTHR30344">
    <property type="entry name" value="6-PHOSPHOGLUCONOLACTONASE-RELATED"/>
    <property type="match status" value="1"/>
</dbReference>
<dbReference type="InterPro" id="IPR036779">
    <property type="entry name" value="LysM_dom_sf"/>
</dbReference>
<feature type="domain" description="LysM" evidence="4">
    <location>
        <begin position="583"/>
        <end position="629"/>
    </location>
</feature>
<dbReference type="InterPro" id="IPR050282">
    <property type="entry name" value="Cycloisomerase_2"/>
</dbReference>
<dbReference type="InterPro" id="IPR018392">
    <property type="entry name" value="LysM"/>
</dbReference>
<evidence type="ECO:0000259" key="4">
    <source>
        <dbReference type="PROSITE" id="PS51782"/>
    </source>
</evidence>
<feature type="region of interest" description="Disordered" evidence="2">
    <location>
        <begin position="527"/>
        <end position="565"/>
    </location>
</feature>
<proteinExistence type="inferred from homology"/>
<feature type="region of interest" description="Disordered" evidence="2">
    <location>
        <begin position="157"/>
        <end position="191"/>
    </location>
</feature>
<evidence type="ECO:0000313" key="6">
    <source>
        <dbReference type="Proteomes" id="UP000235672"/>
    </source>
</evidence>
<evidence type="ECO:0000256" key="3">
    <source>
        <dbReference type="SAM" id="SignalP"/>
    </source>
</evidence>
<feature type="chain" id="PRO_5014425443" evidence="3">
    <location>
        <begin position="20"/>
        <end position="633"/>
    </location>
</feature>
<dbReference type="SMART" id="SM00257">
    <property type="entry name" value="LysM"/>
    <property type="match status" value="1"/>
</dbReference>
<dbReference type="Pfam" id="PF10282">
    <property type="entry name" value="Lactonase"/>
    <property type="match status" value="2"/>
</dbReference>
<dbReference type="Gene3D" id="3.10.350.10">
    <property type="entry name" value="LysM domain"/>
    <property type="match status" value="1"/>
</dbReference>
<dbReference type="SUPFAM" id="SSF54106">
    <property type="entry name" value="LysM domain"/>
    <property type="match status" value="1"/>
</dbReference>
<dbReference type="Pfam" id="PF01476">
    <property type="entry name" value="LysM"/>
    <property type="match status" value="1"/>
</dbReference>
<dbReference type="AlphaFoldDB" id="A0A2J6QJK6"/>
<evidence type="ECO:0000256" key="1">
    <source>
        <dbReference type="ARBA" id="ARBA00005564"/>
    </source>
</evidence>
<dbReference type="EMBL" id="KZ613468">
    <property type="protein sequence ID" value="PMD26455.1"/>
    <property type="molecule type" value="Genomic_DNA"/>
</dbReference>
<dbReference type="OrthoDB" id="9972196at2759"/>
<dbReference type="GO" id="GO:0017057">
    <property type="term" value="F:6-phosphogluconolactonase activity"/>
    <property type="evidence" value="ECO:0007669"/>
    <property type="project" value="TreeGrafter"/>
</dbReference>
<dbReference type="InterPro" id="IPR015943">
    <property type="entry name" value="WD40/YVTN_repeat-like_dom_sf"/>
</dbReference>
<keyword evidence="6" id="KW-1185">Reference proteome</keyword>
<feature type="compositionally biased region" description="Low complexity" evidence="2">
    <location>
        <begin position="543"/>
        <end position="565"/>
    </location>
</feature>
<organism evidence="5 6">
    <name type="scientific">Hyaloscypha hepaticicola</name>
    <dbReference type="NCBI Taxonomy" id="2082293"/>
    <lineage>
        <taxon>Eukaryota</taxon>
        <taxon>Fungi</taxon>
        <taxon>Dikarya</taxon>
        <taxon>Ascomycota</taxon>
        <taxon>Pezizomycotina</taxon>
        <taxon>Leotiomycetes</taxon>
        <taxon>Helotiales</taxon>
        <taxon>Hyaloscyphaceae</taxon>
        <taxon>Hyaloscypha</taxon>
    </lineage>
</organism>
<dbReference type="PANTHER" id="PTHR30344:SF1">
    <property type="entry name" value="6-PHOSPHOGLUCONOLACTONASE"/>
    <property type="match status" value="1"/>
</dbReference>
<dbReference type="InterPro" id="IPR019405">
    <property type="entry name" value="Lactonase_7-beta_prop"/>
</dbReference>
<keyword evidence="3" id="KW-0732">Signal</keyword>
<sequence>MKIQLLLLRALTLSPLCHATKIYVSSYSGNITTVSVTPKTDGSGNLTLASISSTTGCLPNPSWLELDKNKSTLYCADEGISTAKANFTSLSIASNGTLQRRDEIVTLNGGVYSTIYGKGSVLALANYGGSGISIIDIKDPTHLEILIRRNLLIQPPKSEPEDKYIRHSLHPPNHNRSNADLPPRTRPKRRPHPRLLTHLLLHPRASPGTNRHIRSKRPWSTTWGVLPARKWKQYHISVRCDGDCDSAKMVHGYQVKYNANKTLNFTMIRDLQLPVPASAPAAEIRLTPDNKYLIVSSRSDNNVTIPNPDPKNSTQIPSDSLFNFLISPSNGTISLVQRFPAGGLLPRQFEINKAGNMLAVALNGDNRLTVVGRDVAGGNMTRILASLDIDAGGSGLGMVTCAVWDEDDQNHASKREFTLVLPTPTNKPVNLTGGDLPDEELISALSASLASEKPNAAGATLSAIEFMESMISLGASATALEGIMASLTRSNSSATSIAAGVLESMMALPSSMAILSDDLESIITKSPASTTQAGGSTPAAGVVPSTAPPTALASTTSGSAASTTGAVTTPTTFQAGMIENYTKFHLVASGDTCSSIATAAGISLSDLYTWNPAVGTSCAILFEKNNVCIGVGS</sequence>
<evidence type="ECO:0000313" key="5">
    <source>
        <dbReference type="EMBL" id="PMD26455.1"/>
    </source>
</evidence>